<evidence type="ECO:0000256" key="4">
    <source>
        <dbReference type="ARBA" id="ARBA00022825"/>
    </source>
</evidence>
<dbReference type="PANTHER" id="PTHR43806">
    <property type="entry name" value="PEPTIDASE S8"/>
    <property type="match status" value="1"/>
</dbReference>
<dbReference type="PIRSF" id="PIRSF037894">
    <property type="entry name" value="Subtilisin_rel_CspABC"/>
    <property type="match status" value="1"/>
</dbReference>
<feature type="domain" description="Peptidase S8/S53" evidence="6">
    <location>
        <begin position="119"/>
        <end position="315"/>
    </location>
</feature>
<dbReference type="CDD" id="cd07478">
    <property type="entry name" value="Peptidases_S8_CspA-like"/>
    <property type="match status" value="1"/>
</dbReference>
<evidence type="ECO:0000256" key="5">
    <source>
        <dbReference type="PROSITE-ProRule" id="PRU01240"/>
    </source>
</evidence>
<dbReference type="Gene3D" id="2.60.120.1290">
    <property type="match status" value="1"/>
</dbReference>
<evidence type="ECO:0000313" key="7">
    <source>
        <dbReference type="EMBL" id="MSR91441.1"/>
    </source>
</evidence>
<dbReference type="PRINTS" id="PR00723">
    <property type="entry name" value="SUBTILISIN"/>
</dbReference>
<dbReference type="RefSeq" id="WP_154531331.1">
    <property type="nucleotide sequence ID" value="NZ_VULX01000010.1"/>
</dbReference>
<feature type="active site" description="Charge relay system" evidence="5">
    <location>
        <position position="128"/>
    </location>
</feature>
<accession>A0A7X2T197</accession>
<dbReference type="SUPFAM" id="SSF52743">
    <property type="entry name" value="Subtilisin-like"/>
    <property type="match status" value="1"/>
</dbReference>
<keyword evidence="3 5" id="KW-0378">Hydrolase</keyword>
<dbReference type="Pfam" id="PF00082">
    <property type="entry name" value="Peptidase_S8"/>
    <property type="match status" value="2"/>
</dbReference>
<evidence type="ECO:0000256" key="1">
    <source>
        <dbReference type="ARBA" id="ARBA00011073"/>
    </source>
</evidence>
<evidence type="ECO:0000256" key="2">
    <source>
        <dbReference type="ARBA" id="ARBA00022670"/>
    </source>
</evidence>
<name>A0A7X2T197_9CLOT</name>
<dbReference type="InterPro" id="IPR015500">
    <property type="entry name" value="Peptidase_S8_subtilisin-rel"/>
</dbReference>
<dbReference type="Gene3D" id="3.40.50.200">
    <property type="entry name" value="Peptidase S8/S53 domain"/>
    <property type="match status" value="1"/>
</dbReference>
<comment type="caution">
    <text evidence="7">The sequence shown here is derived from an EMBL/GenBank/DDBJ whole genome shotgun (WGS) entry which is preliminary data.</text>
</comment>
<dbReference type="PROSITE" id="PS00136">
    <property type="entry name" value="SUBTILASE_ASP"/>
    <property type="match status" value="1"/>
</dbReference>
<dbReference type="PROSITE" id="PS51892">
    <property type="entry name" value="SUBTILASE"/>
    <property type="match status" value="1"/>
</dbReference>
<evidence type="ECO:0000256" key="3">
    <source>
        <dbReference type="ARBA" id="ARBA00022801"/>
    </source>
</evidence>
<sequence length="586" mass="64790">MRFRFSNAPFFTFNNPIYVKYVAEYQGDIVSEAPLGLEKEMYITVINDKYVIITKRFESVMEDRLTLANNPFPSVVYIAKYCIYCTLDIIDFNEKVSINPLEAANINDVASNESISLSGKGTVVGIIDTGIDYTNREFQTSDGNTRILRIWDQSLPRETTTTGQDSISWGTEYTNEDINKALAAQRAGQDPYSIVASKDDIGHGTAMAGVIGASGFDPEIKGAAPQCEFVVVKLGRDLVSERLTETKELYDMASIMSAINYILDFALSENKPTVIYMPLGTTLGNHRFNGILESYIDDVCSNVGVSVVNSSGDEGEGRNHAFSILEGNGDLKETQLYVDSQKFLMLDLWTLKPNKVSISIISPTGESSGTIPALFKQQDVSKFVIEETEVLIQYYLPEDLSGDELISVYFAGLKPGIWKIRVYGNYVLDGRYDIWMFSRKMLKGATSLTSPCTCGTITNPSTSRYSLTISNYNQNNITVYPKSGLATTSIQAFEIDVAAGGVDVKCIFLNNGRVYITGTSVSAAVAAGAALLLFEWGIVKGNDPYMYSNTLKSYILRGTYRRKNDIYPNIEWGYGILDLLGVFTNL</sequence>
<dbReference type="InterPro" id="IPR023827">
    <property type="entry name" value="Peptidase_S8_Asp-AS"/>
</dbReference>
<keyword evidence="8" id="KW-1185">Reference proteome</keyword>
<organism evidence="7 8">
    <name type="scientific">Inconstantimicrobium porci</name>
    <dbReference type="NCBI Taxonomy" id="2652291"/>
    <lineage>
        <taxon>Bacteria</taxon>
        <taxon>Bacillati</taxon>
        <taxon>Bacillota</taxon>
        <taxon>Clostridia</taxon>
        <taxon>Eubacteriales</taxon>
        <taxon>Clostridiaceae</taxon>
        <taxon>Inconstantimicrobium</taxon>
    </lineage>
</organism>
<dbReference type="GO" id="GO:0006508">
    <property type="term" value="P:proteolysis"/>
    <property type="evidence" value="ECO:0007669"/>
    <property type="project" value="UniProtKB-KW"/>
</dbReference>
<dbReference type="EMBL" id="VULX01000010">
    <property type="protein sequence ID" value="MSR91441.1"/>
    <property type="molecule type" value="Genomic_DNA"/>
</dbReference>
<comment type="similarity">
    <text evidence="1 5">Belongs to the peptidase S8 family.</text>
</comment>
<dbReference type="AlphaFoldDB" id="A0A7X2T197"/>
<dbReference type="GO" id="GO:0004252">
    <property type="term" value="F:serine-type endopeptidase activity"/>
    <property type="evidence" value="ECO:0007669"/>
    <property type="project" value="UniProtKB-UniRule"/>
</dbReference>
<keyword evidence="2 5" id="KW-0645">Protease</keyword>
<reference evidence="7 8" key="1">
    <citation type="submission" date="2019-08" db="EMBL/GenBank/DDBJ databases">
        <title>In-depth cultivation of the pig gut microbiome towards novel bacterial diversity and tailored functional studies.</title>
        <authorList>
            <person name="Wylensek D."/>
            <person name="Hitch T.C.A."/>
            <person name="Clavel T."/>
        </authorList>
    </citation>
    <scope>NUCLEOTIDE SEQUENCE [LARGE SCALE GENOMIC DNA]</scope>
    <source>
        <strain evidence="7 8">WCA-383-APC-5B</strain>
    </source>
</reference>
<dbReference type="PANTHER" id="PTHR43806:SF11">
    <property type="entry name" value="CEREVISIN-RELATED"/>
    <property type="match status" value="1"/>
</dbReference>
<gene>
    <name evidence="7" type="ORF">FYJ33_08450</name>
</gene>
<dbReference type="Proteomes" id="UP000460287">
    <property type="component" value="Unassembled WGS sequence"/>
</dbReference>
<feature type="active site" description="Charge relay system" evidence="5">
    <location>
        <position position="520"/>
    </location>
</feature>
<keyword evidence="4 5" id="KW-0720">Serine protease</keyword>
<feature type="domain" description="Peptidase S8/S53" evidence="6">
    <location>
        <begin position="456"/>
        <end position="574"/>
    </location>
</feature>
<evidence type="ECO:0000259" key="6">
    <source>
        <dbReference type="Pfam" id="PF00082"/>
    </source>
</evidence>
<dbReference type="InterPro" id="IPR034045">
    <property type="entry name" value="Pep_S8_CspA-like"/>
</dbReference>
<feature type="active site" description="Charge relay system" evidence="5">
    <location>
        <position position="203"/>
    </location>
</feature>
<dbReference type="InterPro" id="IPR017310">
    <property type="entry name" value="Pept_S8A_subtilisin_clostridia"/>
</dbReference>
<dbReference type="InterPro" id="IPR050131">
    <property type="entry name" value="Peptidase_S8_subtilisin-like"/>
</dbReference>
<dbReference type="InterPro" id="IPR000209">
    <property type="entry name" value="Peptidase_S8/S53_dom"/>
</dbReference>
<proteinExistence type="inferred from homology"/>
<evidence type="ECO:0000313" key="8">
    <source>
        <dbReference type="Proteomes" id="UP000460287"/>
    </source>
</evidence>
<protein>
    <submittedName>
        <fullName evidence="7">S8 family peptidase</fullName>
    </submittedName>
</protein>
<dbReference type="InterPro" id="IPR036852">
    <property type="entry name" value="Peptidase_S8/S53_dom_sf"/>
</dbReference>